<dbReference type="OrthoDB" id="6562856at2"/>
<evidence type="ECO:0000313" key="3">
    <source>
        <dbReference type="Proteomes" id="UP000237073"/>
    </source>
</evidence>
<dbReference type="Pfam" id="PF10748">
    <property type="entry name" value="HofP"/>
    <property type="match status" value="1"/>
</dbReference>
<evidence type="ECO:0000313" key="4">
    <source>
        <dbReference type="Proteomes" id="UP000247005"/>
    </source>
</evidence>
<organism evidence="2 4">
    <name type="scientific">Superficieibacter electus</name>
    <dbReference type="NCBI Taxonomy" id="2022662"/>
    <lineage>
        <taxon>Bacteria</taxon>
        <taxon>Pseudomonadati</taxon>
        <taxon>Pseudomonadota</taxon>
        <taxon>Gammaproteobacteria</taxon>
        <taxon>Enterobacterales</taxon>
        <taxon>Enterobacteriaceae</taxon>
        <taxon>Superficieibacter</taxon>
    </lineage>
</organism>
<evidence type="ECO:0000313" key="1">
    <source>
        <dbReference type="EMBL" id="POP43220.1"/>
    </source>
</evidence>
<dbReference type="Proteomes" id="UP000237073">
    <property type="component" value="Unassembled WGS sequence"/>
</dbReference>
<dbReference type="Proteomes" id="UP000247005">
    <property type="component" value="Unassembled WGS sequence"/>
</dbReference>
<reference evidence="3 4" key="1">
    <citation type="submission" date="2018-01" db="EMBL/GenBank/DDBJ databases">
        <title>Superficieibacter electus gen. nov., sp. nov., an extended-spectrum beta-lactamase possessing member of the Enterobacteriaceae family, isolated from intensive care unit surfaces.</title>
        <authorList>
            <person name="Potter R.F."/>
            <person name="D'Souza A.W."/>
        </authorList>
    </citation>
    <scope>NUCLEOTIDE SEQUENCE [LARGE SCALE GENOMIC DNA]</scope>
    <source>
        <strain evidence="2 4">BP-1</strain>
        <strain evidence="1 3">BP-2</strain>
    </source>
</reference>
<gene>
    <name evidence="2" type="ORF">CHU32_20745</name>
    <name evidence="1" type="ORF">CHU33_16825</name>
</gene>
<accession>A0A2P5GK51</accession>
<dbReference type="EMBL" id="PQGE01000015">
    <property type="protein sequence ID" value="POP43220.1"/>
    <property type="molecule type" value="Genomic_DNA"/>
</dbReference>
<evidence type="ECO:0000313" key="2">
    <source>
        <dbReference type="EMBL" id="POP44773.1"/>
    </source>
</evidence>
<dbReference type="AlphaFoldDB" id="A0A2P5GK51"/>
<sequence length="134" mass="14800">MGVKRGALLLIMLPMAIGMRDPFQPPEDHCHIAQLSQWRYQGTIARASRQVGLLRDAQGKWRRVEMNSQLPTGWRVVQLSTQAVEIETGLGCEPARWSWSREGEPHEDRDKHSVTNVNAISMGAKTAAGLVGGG</sequence>
<dbReference type="EMBL" id="PQGD01000019">
    <property type="protein sequence ID" value="POP44773.1"/>
    <property type="molecule type" value="Genomic_DNA"/>
</dbReference>
<dbReference type="InterPro" id="IPR019684">
    <property type="entry name" value="HofP"/>
</dbReference>
<name>A0A2P5GK51_9ENTR</name>
<comment type="caution">
    <text evidence="2">The sequence shown here is derived from an EMBL/GenBank/DDBJ whole genome shotgun (WGS) entry which is preliminary data.</text>
</comment>
<protein>
    <submittedName>
        <fullName evidence="2">DUF2531 domain-containing protein</fullName>
    </submittedName>
</protein>
<proteinExistence type="predicted"/>
<dbReference type="RefSeq" id="WP_103677228.1">
    <property type="nucleotide sequence ID" value="NZ_PQGD01000019.1"/>
</dbReference>
<keyword evidence="3" id="KW-1185">Reference proteome</keyword>